<dbReference type="Gene3D" id="3.40.50.720">
    <property type="entry name" value="NAD(P)-binding Rossmann-like Domain"/>
    <property type="match status" value="1"/>
</dbReference>
<comment type="function">
    <text evidence="10">Catalyzes the NADPH-dependent reduction of ketopantoate into pantoic acid.</text>
</comment>
<reference evidence="13" key="1">
    <citation type="submission" date="2022-11" db="EMBL/GenBank/DDBJ databases">
        <title>Biodiversity and phylogenetic relationships of bacteria.</title>
        <authorList>
            <person name="Machado R.A.R."/>
            <person name="Bhat A."/>
            <person name="Loulou A."/>
            <person name="Kallel S."/>
        </authorList>
    </citation>
    <scope>NUCLEOTIDE SEQUENCE</scope>
    <source>
        <strain evidence="13">A-IN1</strain>
    </source>
</reference>
<dbReference type="EMBL" id="JAPKMY010000004">
    <property type="protein sequence ID" value="MCX5467923.1"/>
    <property type="molecule type" value="Genomic_DNA"/>
</dbReference>
<dbReference type="PANTHER" id="PTHR43765">
    <property type="entry name" value="2-DEHYDROPANTOATE 2-REDUCTASE-RELATED"/>
    <property type="match status" value="1"/>
</dbReference>
<dbReference type="InterPro" id="IPR008927">
    <property type="entry name" value="6-PGluconate_DH-like_C_sf"/>
</dbReference>
<evidence type="ECO:0000256" key="1">
    <source>
        <dbReference type="ARBA" id="ARBA00004994"/>
    </source>
</evidence>
<name>A0A9X3DT73_9GAMM</name>
<sequence length="344" mass="37977">MKICIYGAGSIGCYIGGRLAASGADVTFITRPDTYRELSKSGLKLTDYLGNNLSIPAHELKLSLDPNVILDVDIVFVCVKSTATEQVAERLQQILADSNSKLKHTPYIISFQNGLSNVAMLKQFLPDLRILEGMIPFNVVALGTGCFHQGTAGAIHVKKFSHQQDLAQLFQRAQLDIIFDQDMLAVQWAKVLLNLNNSINALSKLPLKAQLLNYQYRQCLAMAQQETLDLLDLAQIKPANLTAVSAHFLPKIISLPNVLFKILSRKMLKIDPVARSSMQDDLIAGRRTEVDWINGEVVKLADQLNTQAPINALLIKLIKQAEVSGIEFSISADELKARLNSVKK</sequence>
<evidence type="ECO:0000256" key="6">
    <source>
        <dbReference type="ARBA" id="ARBA00022857"/>
    </source>
</evidence>
<evidence type="ECO:0000259" key="11">
    <source>
        <dbReference type="Pfam" id="PF02558"/>
    </source>
</evidence>
<dbReference type="NCBIfam" id="NF006083">
    <property type="entry name" value="PRK08229.1"/>
    <property type="match status" value="1"/>
</dbReference>
<evidence type="ECO:0000313" key="13">
    <source>
        <dbReference type="EMBL" id="MCX5467923.1"/>
    </source>
</evidence>
<evidence type="ECO:0000256" key="10">
    <source>
        <dbReference type="RuleBase" id="RU362068"/>
    </source>
</evidence>
<dbReference type="GO" id="GO:0050661">
    <property type="term" value="F:NADP binding"/>
    <property type="evidence" value="ECO:0007669"/>
    <property type="project" value="TreeGrafter"/>
</dbReference>
<evidence type="ECO:0000256" key="7">
    <source>
        <dbReference type="ARBA" id="ARBA00023002"/>
    </source>
</evidence>
<evidence type="ECO:0000256" key="5">
    <source>
        <dbReference type="ARBA" id="ARBA00022655"/>
    </source>
</evidence>
<evidence type="ECO:0000256" key="8">
    <source>
        <dbReference type="ARBA" id="ARBA00032024"/>
    </source>
</evidence>
<feature type="domain" description="Ketopantoate reductase N-terminal" evidence="11">
    <location>
        <begin position="3"/>
        <end position="160"/>
    </location>
</feature>
<comment type="caution">
    <text evidence="13">The sequence shown here is derived from an EMBL/GenBank/DDBJ whole genome shotgun (WGS) entry which is preliminary data.</text>
</comment>
<evidence type="ECO:0000256" key="2">
    <source>
        <dbReference type="ARBA" id="ARBA00007870"/>
    </source>
</evidence>
<gene>
    <name evidence="13" type="ORF">OSH00_09220</name>
</gene>
<dbReference type="SUPFAM" id="SSF48179">
    <property type="entry name" value="6-phosphogluconate dehydrogenase C-terminal domain-like"/>
    <property type="match status" value="1"/>
</dbReference>
<evidence type="ECO:0000256" key="3">
    <source>
        <dbReference type="ARBA" id="ARBA00013014"/>
    </source>
</evidence>
<dbReference type="Pfam" id="PF08546">
    <property type="entry name" value="ApbA_C"/>
    <property type="match status" value="1"/>
</dbReference>
<dbReference type="Proteomes" id="UP001146019">
    <property type="component" value="Unassembled WGS sequence"/>
</dbReference>
<proteinExistence type="inferred from homology"/>
<protein>
    <recommendedName>
        <fullName evidence="4 10">2-dehydropantoate 2-reductase</fullName>
        <ecNumber evidence="3 10">1.1.1.169</ecNumber>
    </recommendedName>
    <alternativeName>
        <fullName evidence="8 10">Ketopantoate reductase</fullName>
    </alternativeName>
</protein>
<dbReference type="GO" id="GO:0005737">
    <property type="term" value="C:cytoplasm"/>
    <property type="evidence" value="ECO:0007669"/>
    <property type="project" value="TreeGrafter"/>
</dbReference>
<organism evidence="13 14">
    <name type="scientific">Acinetobacter nematophilus</name>
    <dbReference type="NCBI Taxonomy" id="2994642"/>
    <lineage>
        <taxon>Bacteria</taxon>
        <taxon>Pseudomonadati</taxon>
        <taxon>Pseudomonadota</taxon>
        <taxon>Gammaproteobacteria</taxon>
        <taxon>Moraxellales</taxon>
        <taxon>Moraxellaceae</taxon>
        <taxon>Acinetobacter</taxon>
    </lineage>
</organism>
<dbReference type="Gene3D" id="1.10.1040.10">
    <property type="entry name" value="N-(1-d-carboxylethyl)-l-norvaline Dehydrogenase, domain 2"/>
    <property type="match status" value="1"/>
</dbReference>
<accession>A0A9X3DT73</accession>
<dbReference type="PANTHER" id="PTHR43765:SF2">
    <property type="entry name" value="2-DEHYDROPANTOATE 2-REDUCTASE"/>
    <property type="match status" value="1"/>
</dbReference>
<dbReference type="GO" id="GO:0008677">
    <property type="term" value="F:2-dehydropantoate 2-reductase activity"/>
    <property type="evidence" value="ECO:0007669"/>
    <property type="project" value="UniProtKB-EC"/>
</dbReference>
<dbReference type="InterPro" id="IPR050838">
    <property type="entry name" value="Ketopantoate_reductase"/>
</dbReference>
<comment type="catalytic activity">
    <reaction evidence="9 10">
        <text>(R)-pantoate + NADP(+) = 2-dehydropantoate + NADPH + H(+)</text>
        <dbReference type="Rhea" id="RHEA:16233"/>
        <dbReference type="ChEBI" id="CHEBI:11561"/>
        <dbReference type="ChEBI" id="CHEBI:15378"/>
        <dbReference type="ChEBI" id="CHEBI:15980"/>
        <dbReference type="ChEBI" id="CHEBI:57783"/>
        <dbReference type="ChEBI" id="CHEBI:58349"/>
        <dbReference type="EC" id="1.1.1.169"/>
    </reaction>
</comment>
<dbReference type="NCBIfam" id="TIGR00745">
    <property type="entry name" value="apbA_panE"/>
    <property type="match status" value="1"/>
</dbReference>
<evidence type="ECO:0000256" key="9">
    <source>
        <dbReference type="ARBA" id="ARBA00048793"/>
    </source>
</evidence>
<keyword evidence="14" id="KW-1185">Reference proteome</keyword>
<dbReference type="InterPro" id="IPR013328">
    <property type="entry name" value="6PGD_dom2"/>
</dbReference>
<dbReference type="Pfam" id="PF02558">
    <property type="entry name" value="ApbA"/>
    <property type="match status" value="1"/>
</dbReference>
<dbReference type="EC" id="1.1.1.169" evidence="3 10"/>
<dbReference type="InterPro" id="IPR013752">
    <property type="entry name" value="KPA_reductase"/>
</dbReference>
<comment type="pathway">
    <text evidence="1 10">Cofactor biosynthesis; (R)-pantothenate biosynthesis; (R)-pantoate from 3-methyl-2-oxobutanoate: step 2/2.</text>
</comment>
<dbReference type="InterPro" id="IPR003710">
    <property type="entry name" value="ApbA"/>
</dbReference>
<dbReference type="SUPFAM" id="SSF51735">
    <property type="entry name" value="NAD(P)-binding Rossmann-fold domains"/>
    <property type="match status" value="1"/>
</dbReference>
<feature type="domain" description="Ketopantoate reductase C-terminal" evidence="12">
    <location>
        <begin position="182"/>
        <end position="321"/>
    </location>
</feature>
<keyword evidence="7 10" id="KW-0560">Oxidoreductase</keyword>
<keyword evidence="5 10" id="KW-0566">Pantothenate biosynthesis</keyword>
<evidence type="ECO:0000313" key="14">
    <source>
        <dbReference type="Proteomes" id="UP001146019"/>
    </source>
</evidence>
<dbReference type="InterPro" id="IPR036291">
    <property type="entry name" value="NAD(P)-bd_dom_sf"/>
</dbReference>
<dbReference type="RefSeq" id="WP_266130175.1">
    <property type="nucleotide sequence ID" value="NZ_JAPKMY010000004.1"/>
</dbReference>
<evidence type="ECO:0000259" key="12">
    <source>
        <dbReference type="Pfam" id="PF08546"/>
    </source>
</evidence>
<comment type="similarity">
    <text evidence="2 10">Belongs to the ketopantoate reductase family.</text>
</comment>
<keyword evidence="6 10" id="KW-0521">NADP</keyword>
<evidence type="ECO:0000256" key="4">
    <source>
        <dbReference type="ARBA" id="ARBA00019465"/>
    </source>
</evidence>
<dbReference type="AlphaFoldDB" id="A0A9X3DT73"/>
<dbReference type="InterPro" id="IPR013332">
    <property type="entry name" value="KPR_N"/>
</dbReference>
<dbReference type="GO" id="GO:0015940">
    <property type="term" value="P:pantothenate biosynthetic process"/>
    <property type="evidence" value="ECO:0007669"/>
    <property type="project" value="UniProtKB-KW"/>
</dbReference>